<dbReference type="Pfam" id="PF07791">
    <property type="entry name" value="Imm11"/>
    <property type="match status" value="1"/>
</dbReference>
<protein>
    <recommendedName>
        <fullName evidence="1">Immunity MXAN-0049 protein domain-containing protein</fullName>
    </recommendedName>
</protein>
<name>A0ABQ4NZ20_9GAMM</name>
<organism evidence="2 3">
    <name type="scientific">Shewanella sairae</name>
    <dbReference type="NCBI Taxonomy" id="190310"/>
    <lineage>
        <taxon>Bacteria</taxon>
        <taxon>Pseudomonadati</taxon>
        <taxon>Pseudomonadota</taxon>
        <taxon>Gammaproteobacteria</taxon>
        <taxon>Alteromonadales</taxon>
        <taxon>Shewanellaceae</taxon>
        <taxon>Shewanella</taxon>
    </lineage>
</organism>
<dbReference type="RefSeq" id="WP_220778322.1">
    <property type="nucleotide sequence ID" value="NZ_BPEY01000001.1"/>
</dbReference>
<sequence>MNYYLLSAVFEADEASFTEQPPQQLNFYHTEPKSFATPPVVSLDTFYEGRAMSDFLKLGIGFVASKRVQSIFQINGFTGIQFVPVEVYANTVNHSFAFMNCIADYDLLDAVASNAKRFKEVIGGYAKVSDEKLDKHKFLRSAITHDCFTLSNYKLVYYVNERVKLALEQAGVSGIAFIPADFAATST</sequence>
<dbReference type="InterPro" id="IPR012433">
    <property type="entry name" value="Imm11"/>
</dbReference>
<accession>A0ABQ4NZ20</accession>
<dbReference type="EMBL" id="BPEY01000001">
    <property type="protein sequence ID" value="GIU40277.1"/>
    <property type="molecule type" value="Genomic_DNA"/>
</dbReference>
<feature type="domain" description="Immunity MXAN-0049 protein" evidence="1">
    <location>
        <begin position="29"/>
        <end position="180"/>
    </location>
</feature>
<evidence type="ECO:0000259" key="1">
    <source>
        <dbReference type="Pfam" id="PF07791"/>
    </source>
</evidence>
<reference evidence="2" key="1">
    <citation type="submission" date="2021-05" db="EMBL/GenBank/DDBJ databases">
        <title>Molecular characterization for Shewanella algae harboring chromosomal blaOXA-55-like strains isolated from clinical and environment sample.</title>
        <authorList>
            <person name="Ohama Y."/>
            <person name="Aoki K."/>
            <person name="Harada S."/>
            <person name="Moriya K."/>
            <person name="Ishii Y."/>
            <person name="Tateda K."/>
        </authorList>
    </citation>
    <scope>NUCLEOTIDE SEQUENCE</scope>
    <source>
        <strain evidence="2">JCM 11563</strain>
    </source>
</reference>
<evidence type="ECO:0000313" key="3">
    <source>
        <dbReference type="Proteomes" id="UP000887104"/>
    </source>
</evidence>
<comment type="caution">
    <text evidence="2">The sequence shown here is derived from an EMBL/GenBank/DDBJ whole genome shotgun (WGS) entry which is preliminary data.</text>
</comment>
<keyword evidence="3" id="KW-1185">Reference proteome</keyword>
<gene>
    <name evidence="2" type="ORF">TUM4438_01100</name>
</gene>
<evidence type="ECO:0000313" key="2">
    <source>
        <dbReference type="EMBL" id="GIU40277.1"/>
    </source>
</evidence>
<dbReference type="Proteomes" id="UP000887104">
    <property type="component" value="Unassembled WGS sequence"/>
</dbReference>
<proteinExistence type="predicted"/>